<sequence length="32" mass="3639">MHFETVIGLEVHVELKTDSKMFSPSPAHLEQT</sequence>
<gene>
    <name evidence="2" type="primary">gatB_5</name>
    <name evidence="2" type="ORF">NCTC7878_02598</name>
</gene>
<organism evidence="2 3">
    <name type="scientific">Staphylococcus aureus</name>
    <dbReference type="NCBI Taxonomy" id="1280"/>
    <lineage>
        <taxon>Bacteria</taxon>
        <taxon>Bacillati</taxon>
        <taxon>Bacillota</taxon>
        <taxon>Bacilli</taxon>
        <taxon>Bacillales</taxon>
        <taxon>Staphylococcaceae</taxon>
        <taxon>Staphylococcus</taxon>
    </lineage>
</organism>
<dbReference type="SUPFAM" id="SSF55931">
    <property type="entry name" value="Glutamine synthetase/guanido kinase"/>
    <property type="match status" value="1"/>
</dbReference>
<keyword evidence="2" id="KW-0808">Transferase</keyword>
<feature type="domain" description="Aspartyl/Glutamyl-tRNA(Gln) amidotransferase subunit B/E catalytic" evidence="1">
    <location>
        <begin position="5"/>
        <end position="28"/>
    </location>
</feature>
<dbReference type="InterPro" id="IPR014746">
    <property type="entry name" value="Gln_synth/guanido_kin_cat_dom"/>
</dbReference>
<keyword evidence="2" id="KW-0436">Ligase</keyword>
<reference evidence="2 3" key="1">
    <citation type="submission" date="2018-06" db="EMBL/GenBank/DDBJ databases">
        <authorList>
            <consortium name="Pathogen Informatics"/>
            <person name="Doyle S."/>
        </authorList>
    </citation>
    <scope>NUCLEOTIDE SEQUENCE [LARGE SCALE GENOMIC DNA]</scope>
    <source>
        <strain evidence="2 3">NCTC7878</strain>
    </source>
</reference>
<dbReference type="GO" id="GO:0016874">
    <property type="term" value="F:ligase activity"/>
    <property type="evidence" value="ECO:0007669"/>
    <property type="project" value="UniProtKB-KW"/>
</dbReference>
<dbReference type="Pfam" id="PF02934">
    <property type="entry name" value="GatB_N"/>
    <property type="match status" value="1"/>
</dbReference>
<protein>
    <submittedName>
        <fullName evidence="2">Aspartyl/glutamyl-tRNA amidotransferase subunit B</fullName>
        <ecNumber evidence="2">6.3.5.-</ecNumber>
    </submittedName>
</protein>
<evidence type="ECO:0000313" key="2">
    <source>
        <dbReference type="EMBL" id="SPZ99438.1"/>
    </source>
</evidence>
<proteinExistence type="predicted"/>
<dbReference type="GO" id="GO:0016740">
    <property type="term" value="F:transferase activity"/>
    <property type="evidence" value="ECO:0007669"/>
    <property type="project" value="UniProtKB-KW"/>
</dbReference>
<dbReference type="Proteomes" id="UP000249913">
    <property type="component" value="Unassembled WGS sequence"/>
</dbReference>
<accession>A0A2X2K0C4</accession>
<dbReference type="EC" id="6.3.5.-" evidence="2"/>
<dbReference type="InterPro" id="IPR006075">
    <property type="entry name" value="Asn/Gln-tRNA_Trfase_suB/E_cat"/>
</dbReference>
<name>A0A2X2K0C4_STAAU</name>
<dbReference type="AlphaFoldDB" id="A0A2X2K0C4"/>
<evidence type="ECO:0000313" key="3">
    <source>
        <dbReference type="Proteomes" id="UP000249913"/>
    </source>
</evidence>
<dbReference type="EMBL" id="UAUX01000010">
    <property type="protein sequence ID" value="SPZ99438.1"/>
    <property type="molecule type" value="Genomic_DNA"/>
</dbReference>
<evidence type="ECO:0000259" key="1">
    <source>
        <dbReference type="Pfam" id="PF02934"/>
    </source>
</evidence>